<gene>
    <name evidence="10" type="ORF">SAMN05421829_101340</name>
</gene>
<dbReference type="AlphaFoldDB" id="A0A1N6NKA7"/>
<evidence type="ECO:0000256" key="1">
    <source>
        <dbReference type="ARBA" id="ARBA00001954"/>
    </source>
</evidence>
<dbReference type="PROSITE" id="PS00082">
    <property type="entry name" value="EXTRADIOL_DIOXYGENAS"/>
    <property type="match status" value="1"/>
</dbReference>
<evidence type="ECO:0000259" key="9">
    <source>
        <dbReference type="PROSITE" id="PS51819"/>
    </source>
</evidence>
<dbReference type="CDD" id="cd07237">
    <property type="entry name" value="BphC1-RGP6_C_like"/>
    <property type="match status" value="1"/>
</dbReference>
<evidence type="ECO:0000256" key="7">
    <source>
        <dbReference type="ARBA" id="ARBA00023004"/>
    </source>
</evidence>
<name>A0A1N6NKA7_9RHOO</name>
<proteinExistence type="inferred from homology"/>
<comment type="similarity">
    <text evidence="2 8">Belongs to the extradiol ring-cleavage dioxygenase family.</text>
</comment>
<dbReference type="Pfam" id="PF00903">
    <property type="entry name" value="Glyoxalase"/>
    <property type="match status" value="1"/>
</dbReference>
<dbReference type="SUPFAM" id="SSF54593">
    <property type="entry name" value="Glyoxalase/Bleomycin resistance protein/Dihydroxybiphenyl dioxygenase"/>
    <property type="match status" value="1"/>
</dbReference>
<dbReference type="InterPro" id="IPR004360">
    <property type="entry name" value="Glyas_Fos-R_dOase_dom"/>
</dbReference>
<evidence type="ECO:0000256" key="5">
    <source>
        <dbReference type="ARBA" id="ARBA00022964"/>
    </source>
</evidence>
<keyword evidence="3" id="KW-0479">Metal-binding</keyword>
<evidence type="ECO:0000256" key="4">
    <source>
        <dbReference type="ARBA" id="ARBA00022797"/>
    </source>
</evidence>
<dbReference type="InterPro" id="IPR037523">
    <property type="entry name" value="VOC_core"/>
</dbReference>
<accession>A0A1N6NKA7</accession>
<keyword evidence="7 8" id="KW-0408">Iron</keyword>
<sequence>MEIKALGYMGFSVNDVPEWRRYLTKLAGLMETPCSTDEQARFRMDSRSWRIGVEQGDLDDLAFAGFEVANPSALEKMRVRLQEAGVKIISDVGDLAKKRDVLDLIAFKDPFGMQIEIFYGAGDSYEKPFVSPTGVTGFQTGDQGLGHYFYAVPDVVKGLSFYVDVLGFKLSDVIDIPLGPDMTVRGHFLHCNGRHHTMAIAEAPMPKRIHHFMLQAATLDDVGHACDRLDGFDYQTTDSNLGVAEEKPNSYLTTTIGRHVNDHMVSFYARTPSGFEMEFGWGARAVDDCNWTMTRHSRTAMWGHKSLRKQK</sequence>
<feature type="domain" description="VOC" evidence="9">
    <location>
        <begin position="144"/>
        <end position="282"/>
    </location>
</feature>
<evidence type="ECO:0000256" key="2">
    <source>
        <dbReference type="ARBA" id="ARBA00008784"/>
    </source>
</evidence>
<keyword evidence="11" id="KW-1185">Reference proteome</keyword>
<evidence type="ECO:0000256" key="8">
    <source>
        <dbReference type="RuleBase" id="RU000683"/>
    </source>
</evidence>
<dbReference type="GO" id="GO:0008198">
    <property type="term" value="F:ferrous iron binding"/>
    <property type="evidence" value="ECO:0007669"/>
    <property type="project" value="InterPro"/>
</dbReference>
<dbReference type="STRING" id="34027.SAMN05421829_101340"/>
<dbReference type="CDD" id="cd07252">
    <property type="entry name" value="BphC1-RGP6_N_like"/>
    <property type="match status" value="1"/>
</dbReference>
<dbReference type="RefSeq" id="WP_170879032.1">
    <property type="nucleotide sequence ID" value="NZ_FTMD01000001.1"/>
</dbReference>
<dbReference type="EMBL" id="FTMD01000001">
    <property type="protein sequence ID" value="SIP92471.1"/>
    <property type="molecule type" value="Genomic_DNA"/>
</dbReference>
<keyword evidence="4 8" id="KW-0058">Aromatic hydrocarbons catabolism</keyword>
<keyword evidence="6 8" id="KW-0560">Oxidoreductase</keyword>
<dbReference type="Pfam" id="PF22632">
    <property type="entry name" value="BphC_D1"/>
    <property type="match status" value="1"/>
</dbReference>
<reference evidence="11" key="1">
    <citation type="submission" date="2017-01" db="EMBL/GenBank/DDBJ databases">
        <authorList>
            <person name="Varghese N."/>
            <person name="Submissions S."/>
        </authorList>
    </citation>
    <scope>NUCLEOTIDE SEQUENCE [LARGE SCALE GENOMIC DNA]</scope>
    <source>
        <strain evidence="11">ATCC 51758</strain>
    </source>
</reference>
<dbReference type="Proteomes" id="UP000186819">
    <property type="component" value="Unassembled WGS sequence"/>
</dbReference>
<dbReference type="GO" id="GO:0051213">
    <property type="term" value="F:dioxygenase activity"/>
    <property type="evidence" value="ECO:0007669"/>
    <property type="project" value="UniProtKB-KW"/>
</dbReference>
<feature type="domain" description="VOC" evidence="9">
    <location>
        <begin position="5"/>
        <end position="120"/>
    </location>
</feature>
<dbReference type="PROSITE" id="PS51819">
    <property type="entry name" value="VOC"/>
    <property type="match status" value="2"/>
</dbReference>
<protein>
    <submittedName>
        <fullName evidence="10">Biphenyl-2,3-diol 1,2-dioxygenase</fullName>
    </submittedName>
</protein>
<keyword evidence="5 8" id="KW-0223">Dioxygenase</keyword>
<dbReference type="InterPro" id="IPR000486">
    <property type="entry name" value="Xdiol_ring_cleave_dOase_1/2"/>
</dbReference>
<comment type="cofactor">
    <cofactor evidence="1 8">
        <name>Fe(2+)</name>
        <dbReference type="ChEBI" id="CHEBI:29033"/>
    </cofactor>
</comment>
<evidence type="ECO:0000256" key="6">
    <source>
        <dbReference type="ARBA" id="ARBA00023002"/>
    </source>
</evidence>
<evidence type="ECO:0000256" key="3">
    <source>
        <dbReference type="ARBA" id="ARBA00022723"/>
    </source>
</evidence>
<organism evidence="10 11">
    <name type="scientific">Aromatoleum tolulyticum</name>
    <dbReference type="NCBI Taxonomy" id="34027"/>
    <lineage>
        <taxon>Bacteria</taxon>
        <taxon>Pseudomonadati</taxon>
        <taxon>Pseudomonadota</taxon>
        <taxon>Betaproteobacteria</taxon>
        <taxon>Rhodocyclales</taxon>
        <taxon>Rhodocyclaceae</taxon>
        <taxon>Aromatoleum</taxon>
    </lineage>
</organism>
<dbReference type="Gene3D" id="3.10.180.10">
    <property type="entry name" value="2,3-Dihydroxybiphenyl 1,2-Dioxygenase, domain 1"/>
    <property type="match status" value="2"/>
</dbReference>
<evidence type="ECO:0000313" key="11">
    <source>
        <dbReference type="Proteomes" id="UP000186819"/>
    </source>
</evidence>
<evidence type="ECO:0000313" key="10">
    <source>
        <dbReference type="EMBL" id="SIP92471.1"/>
    </source>
</evidence>
<dbReference type="InterPro" id="IPR029068">
    <property type="entry name" value="Glyas_Bleomycin-R_OHBP_Dase"/>
</dbReference>